<name>A0A1G9JH98_9BACT</name>
<accession>A0A1G9JH98</accession>
<sequence>MASNDTEMHPYLPSGEWEGFYCYGDSPKQHKMAIELRFAEGVVSGSGVDDVAPFAWKGTYTLDAFRVSMTKTYPTHQIAYQGDVDENGIWGMWDDLTDLSAHFDAEMIQYIKSAMHDKIRGGFHIWPKKATHEFDEEALTESKKLAELFVEKIAVPVRTKST</sequence>
<protein>
    <submittedName>
        <fullName evidence="1">Uncharacterized protein</fullName>
    </submittedName>
</protein>
<dbReference type="OrthoDB" id="982347at2"/>
<gene>
    <name evidence="1" type="ORF">SAMN05421823_105319</name>
</gene>
<dbReference type="AlphaFoldDB" id="A0A1G9JH98"/>
<dbReference type="RefSeq" id="WP_143017315.1">
    <property type="nucleotide sequence ID" value="NZ_FNFO01000005.1"/>
</dbReference>
<reference evidence="1 2" key="1">
    <citation type="submission" date="2016-10" db="EMBL/GenBank/DDBJ databases">
        <authorList>
            <person name="de Groot N.N."/>
        </authorList>
    </citation>
    <scope>NUCLEOTIDE SEQUENCE [LARGE SCALE GENOMIC DNA]</scope>
    <source>
        <strain evidence="1 2">DSM 25186</strain>
    </source>
</reference>
<evidence type="ECO:0000313" key="2">
    <source>
        <dbReference type="Proteomes" id="UP000198510"/>
    </source>
</evidence>
<keyword evidence="2" id="KW-1185">Reference proteome</keyword>
<proteinExistence type="predicted"/>
<evidence type="ECO:0000313" key="1">
    <source>
        <dbReference type="EMBL" id="SDL36969.1"/>
    </source>
</evidence>
<organism evidence="1 2">
    <name type="scientific">Catalinimonas alkaloidigena</name>
    <dbReference type="NCBI Taxonomy" id="1075417"/>
    <lineage>
        <taxon>Bacteria</taxon>
        <taxon>Pseudomonadati</taxon>
        <taxon>Bacteroidota</taxon>
        <taxon>Cytophagia</taxon>
        <taxon>Cytophagales</taxon>
        <taxon>Catalimonadaceae</taxon>
        <taxon>Catalinimonas</taxon>
    </lineage>
</organism>
<dbReference type="EMBL" id="FNFO01000005">
    <property type="protein sequence ID" value="SDL36969.1"/>
    <property type="molecule type" value="Genomic_DNA"/>
</dbReference>
<dbReference type="Proteomes" id="UP000198510">
    <property type="component" value="Unassembled WGS sequence"/>
</dbReference>